<evidence type="ECO:0000256" key="1">
    <source>
        <dbReference type="ARBA" id="ARBA00004123"/>
    </source>
</evidence>
<evidence type="ECO:0000256" key="2">
    <source>
        <dbReference type="ARBA" id="ARBA00022723"/>
    </source>
</evidence>
<dbReference type="Proteomes" id="UP000054007">
    <property type="component" value="Unassembled WGS sequence"/>
</dbReference>
<evidence type="ECO:0000256" key="7">
    <source>
        <dbReference type="SAM" id="MobiDB-lite"/>
    </source>
</evidence>
<dbReference type="OrthoDB" id="515401at2759"/>
<evidence type="ECO:0000256" key="4">
    <source>
        <dbReference type="ARBA" id="ARBA00022833"/>
    </source>
</evidence>
<evidence type="ECO:0000256" key="5">
    <source>
        <dbReference type="ARBA" id="ARBA00023242"/>
    </source>
</evidence>
<keyword evidence="5" id="KW-0539">Nucleus</keyword>
<dbReference type="Pfam" id="PF00320">
    <property type="entry name" value="GATA"/>
    <property type="match status" value="2"/>
</dbReference>
<keyword evidence="4" id="KW-0862">Zinc</keyword>
<reference evidence="9 10" key="1">
    <citation type="journal article" date="2015" name="Fungal Genet. Biol.">
        <title>Evolution of novel wood decay mechanisms in Agaricales revealed by the genome sequences of Fistulina hepatica and Cylindrobasidium torrendii.</title>
        <authorList>
            <person name="Floudas D."/>
            <person name="Held B.W."/>
            <person name="Riley R."/>
            <person name="Nagy L.G."/>
            <person name="Koehler G."/>
            <person name="Ransdell A.S."/>
            <person name="Younus H."/>
            <person name="Chow J."/>
            <person name="Chiniquy J."/>
            <person name="Lipzen A."/>
            <person name="Tritt A."/>
            <person name="Sun H."/>
            <person name="Haridas S."/>
            <person name="LaButti K."/>
            <person name="Ohm R.A."/>
            <person name="Kues U."/>
            <person name="Blanchette R.A."/>
            <person name="Grigoriev I.V."/>
            <person name="Minto R.E."/>
            <person name="Hibbett D.S."/>
        </authorList>
    </citation>
    <scope>NUCLEOTIDE SEQUENCE [LARGE SCALE GENOMIC DNA]</scope>
    <source>
        <strain evidence="9 10">FP15055 ss-10</strain>
    </source>
</reference>
<dbReference type="PANTHER" id="PTHR10071">
    <property type="entry name" value="TRANSCRIPTION FACTOR GATA FAMILY MEMBER"/>
    <property type="match status" value="1"/>
</dbReference>
<dbReference type="InterPro" id="IPR013088">
    <property type="entry name" value="Znf_NHR/GATA"/>
</dbReference>
<comment type="subcellular location">
    <subcellularLocation>
        <location evidence="1">Nucleus</location>
    </subcellularLocation>
</comment>
<dbReference type="InterPro" id="IPR000679">
    <property type="entry name" value="Znf_GATA"/>
</dbReference>
<dbReference type="GO" id="GO:0008270">
    <property type="term" value="F:zinc ion binding"/>
    <property type="evidence" value="ECO:0007669"/>
    <property type="project" value="UniProtKB-KW"/>
</dbReference>
<feature type="compositionally biased region" description="Polar residues" evidence="7">
    <location>
        <begin position="144"/>
        <end position="157"/>
    </location>
</feature>
<feature type="compositionally biased region" description="Low complexity" evidence="7">
    <location>
        <begin position="158"/>
        <end position="169"/>
    </location>
</feature>
<keyword evidence="3 6" id="KW-0863">Zinc-finger</keyword>
<dbReference type="SUPFAM" id="SSF57716">
    <property type="entry name" value="Glucocorticoid receptor-like (DNA-binding domain)"/>
    <property type="match status" value="2"/>
</dbReference>
<dbReference type="EMBL" id="KN880433">
    <property type="protein sequence ID" value="KIY73912.1"/>
    <property type="molecule type" value="Genomic_DNA"/>
</dbReference>
<dbReference type="AlphaFoldDB" id="A0A0D7BU20"/>
<keyword evidence="2" id="KW-0479">Metal-binding</keyword>
<keyword evidence="10" id="KW-1185">Reference proteome</keyword>
<feature type="domain" description="GATA-type" evidence="8">
    <location>
        <begin position="227"/>
        <end position="280"/>
    </location>
</feature>
<dbReference type="GO" id="GO:0005634">
    <property type="term" value="C:nucleus"/>
    <property type="evidence" value="ECO:0007669"/>
    <property type="project" value="UniProtKB-SubCell"/>
</dbReference>
<accession>A0A0D7BU20</accession>
<dbReference type="GO" id="GO:0000981">
    <property type="term" value="F:DNA-binding transcription factor activity, RNA polymerase II-specific"/>
    <property type="evidence" value="ECO:0007669"/>
    <property type="project" value="TreeGrafter"/>
</dbReference>
<feature type="compositionally biased region" description="Basic residues" evidence="7">
    <location>
        <begin position="275"/>
        <end position="286"/>
    </location>
</feature>
<dbReference type="CDD" id="cd00202">
    <property type="entry name" value="ZnF_GATA"/>
    <property type="match status" value="2"/>
</dbReference>
<dbReference type="GO" id="GO:0000978">
    <property type="term" value="F:RNA polymerase II cis-regulatory region sequence-specific DNA binding"/>
    <property type="evidence" value="ECO:0007669"/>
    <property type="project" value="TreeGrafter"/>
</dbReference>
<evidence type="ECO:0000313" key="9">
    <source>
        <dbReference type="EMBL" id="KIY73912.1"/>
    </source>
</evidence>
<protein>
    <recommendedName>
        <fullName evidence="8">GATA-type domain-containing protein</fullName>
    </recommendedName>
</protein>
<evidence type="ECO:0000259" key="8">
    <source>
        <dbReference type="PROSITE" id="PS50114"/>
    </source>
</evidence>
<name>A0A0D7BU20_9AGAR</name>
<proteinExistence type="predicted"/>
<evidence type="ECO:0000313" key="10">
    <source>
        <dbReference type="Proteomes" id="UP000054007"/>
    </source>
</evidence>
<dbReference type="PRINTS" id="PR00619">
    <property type="entry name" value="GATAZNFINGER"/>
</dbReference>
<dbReference type="GO" id="GO:0000122">
    <property type="term" value="P:negative regulation of transcription by RNA polymerase II"/>
    <property type="evidence" value="ECO:0007669"/>
    <property type="project" value="TreeGrafter"/>
</dbReference>
<feature type="region of interest" description="Disordered" evidence="7">
    <location>
        <begin position="120"/>
        <end position="172"/>
    </location>
</feature>
<evidence type="ECO:0000256" key="3">
    <source>
        <dbReference type="ARBA" id="ARBA00022771"/>
    </source>
</evidence>
<feature type="region of interest" description="Disordered" evidence="7">
    <location>
        <begin position="268"/>
        <end position="297"/>
    </location>
</feature>
<sequence length="297" mass="32602">MIPQASSFPPELFPDFCFANDSATNTEETFFNDNAYTGAPLDFSAPFLNHNNHNASFGTPAYSLFAHPPAAPFVKKAKNPYLSMGPASDAIYNNPARLRGLPVDAHVLFAPSHQTYQSAKLASSIRSQQYPSHTPRPSSYDLPSPSSTAESPQSVGQPASTPSPSVSSSKACSHCRTTTTPLWRRDPGTNAVLCNACGLYLQQRGMLRPKQLIDADDEPIHDEADGPEGGPECSHCHTRRTSVWRRSKEGAQLCNACGVYQRLRGKERPIELKKNRIKPRMKHAREKKGSEVPQEVL</sequence>
<dbReference type="InterPro" id="IPR039355">
    <property type="entry name" value="Transcription_factor_GATA"/>
</dbReference>
<feature type="compositionally biased region" description="Polar residues" evidence="7">
    <location>
        <begin position="120"/>
        <end position="137"/>
    </location>
</feature>
<evidence type="ECO:0000256" key="6">
    <source>
        <dbReference type="PROSITE-ProRule" id="PRU00094"/>
    </source>
</evidence>
<dbReference type="GO" id="GO:0045944">
    <property type="term" value="P:positive regulation of transcription by RNA polymerase II"/>
    <property type="evidence" value="ECO:0007669"/>
    <property type="project" value="TreeGrafter"/>
</dbReference>
<feature type="domain" description="GATA-type" evidence="8">
    <location>
        <begin position="166"/>
        <end position="209"/>
    </location>
</feature>
<dbReference type="SMART" id="SM00401">
    <property type="entry name" value="ZnF_GATA"/>
    <property type="match status" value="2"/>
</dbReference>
<dbReference type="PROSITE" id="PS00344">
    <property type="entry name" value="GATA_ZN_FINGER_1"/>
    <property type="match status" value="2"/>
</dbReference>
<organism evidence="9 10">
    <name type="scientific">Cylindrobasidium torrendii FP15055 ss-10</name>
    <dbReference type="NCBI Taxonomy" id="1314674"/>
    <lineage>
        <taxon>Eukaryota</taxon>
        <taxon>Fungi</taxon>
        <taxon>Dikarya</taxon>
        <taxon>Basidiomycota</taxon>
        <taxon>Agaricomycotina</taxon>
        <taxon>Agaricomycetes</taxon>
        <taxon>Agaricomycetidae</taxon>
        <taxon>Agaricales</taxon>
        <taxon>Marasmiineae</taxon>
        <taxon>Physalacriaceae</taxon>
        <taxon>Cylindrobasidium</taxon>
    </lineage>
</organism>
<dbReference type="STRING" id="1314674.A0A0D7BU20"/>
<dbReference type="Gene3D" id="3.30.50.10">
    <property type="entry name" value="Erythroid Transcription Factor GATA-1, subunit A"/>
    <property type="match status" value="2"/>
</dbReference>
<dbReference type="PANTHER" id="PTHR10071:SF281">
    <property type="entry name" value="BOX A-BINDING FACTOR-RELATED"/>
    <property type="match status" value="1"/>
</dbReference>
<gene>
    <name evidence="9" type="ORF">CYLTODRAFT_416565</name>
</gene>
<dbReference type="PROSITE" id="PS50114">
    <property type="entry name" value="GATA_ZN_FINGER_2"/>
    <property type="match status" value="2"/>
</dbReference>